<gene>
    <name evidence="1" type="ORF">Dda_7220</name>
</gene>
<organism evidence="1 2">
    <name type="scientific">Drechslerella dactyloides</name>
    <name type="common">Nematode-trapping fungus</name>
    <name type="synonym">Arthrobotrys dactyloides</name>
    <dbReference type="NCBI Taxonomy" id="74499"/>
    <lineage>
        <taxon>Eukaryota</taxon>
        <taxon>Fungi</taxon>
        <taxon>Dikarya</taxon>
        <taxon>Ascomycota</taxon>
        <taxon>Pezizomycotina</taxon>
        <taxon>Orbiliomycetes</taxon>
        <taxon>Orbiliales</taxon>
        <taxon>Orbiliaceae</taxon>
        <taxon>Drechslerella</taxon>
    </lineage>
</organism>
<evidence type="ECO:0000313" key="1">
    <source>
        <dbReference type="EMBL" id="KAJ6257436.1"/>
    </source>
</evidence>
<name>A0AAD6IS76_DREDA</name>
<protein>
    <submittedName>
        <fullName evidence="1">Uncharacterized protein</fullName>
    </submittedName>
</protein>
<dbReference type="Proteomes" id="UP001221413">
    <property type="component" value="Unassembled WGS sequence"/>
</dbReference>
<keyword evidence="2" id="KW-1185">Reference proteome</keyword>
<dbReference type="EMBL" id="JAQGDS010000010">
    <property type="protein sequence ID" value="KAJ6257436.1"/>
    <property type="molecule type" value="Genomic_DNA"/>
</dbReference>
<evidence type="ECO:0000313" key="2">
    <source>
        <dbReference type="Proteomes" id="UP001221413"/>
    </source>
</evidence>
<accession>A0AAD6IS76</accession>
<proteinExistence type="predicted"/>
<sequence>MLVHPPPRASFGPNTAFIGPRLGSNIGDDSFNTMLESSVSSSIFAQQKRYKTWAFSRNTCHSSVTTDVEFNFTDAEPQSGGPQGASIPTRIRPIAECAEYDLDELDFITTPDIVEEACFAG</sequence>
<reference evidence="1" key="1">
    <citation type="submission" date="2023-01" db="EMBL/GenBank/DDBJ databases">
        <title>The chitinases involved in constricting ring structure development in the nematode-trapping fungus Drechslerella dactyloides.</title>
        <authorList>
            <person name="Wang R."/>
            <person name="Zhang L."/>
            <person name="Tang P."/>
            <person name="Li S."/>
            <person name="Liang L."/>
        </authorList>
    </citation>
    <scope>NUCLEOTIDE SEQUENCE</scope>
    <source>
        <strain evidence="1">YMF1.00031</strain>
    </source>
</reference>
<comment type="caution">
    <text evidence="1">The sequence shown here is derived from an EMBL/GenBank/DDBJ whole genome shotgun (WGS) entry which is preliminary data.</text>
</comment>
<dbReference type="AlphaFoldDB" id="A0AAD6IS76"/>